<keyword evidence="1" id="KW-0645">Protease</keyword>
<sequence length="706" mass="77431">MTQPAPTPPDPQPDDPHLWLEEIDGEQALAWVGQRNAETAETVASWPSFTRTEREILEVLDSSDKIPFVSLAGGHLYNVWRDSQHERGLWRRTTLSEYRSGEPTWEVLLDVDQLNADEGADWVWHGAQVLRTGPHAYRRALIDLSRGGSDADVTREFDLVERHFIEPEEGGFHRGESKGGLSWIDADTVYLTSSTDGEPTASGYASRVRRWQRGQAWQEAEIVFEVAHEDLGTGAAHERTPGFERDWVVRSIDFYHSELFEVRDGATHLVEVPTSASAGVHREWLTVELREDWAVGGRTHPAGSLLAIDYESFLAGARDFTAVFTPTPSTALVGGTWTRHHLLLEVLEDVKSRVLVLTPPTGEDRDWRPRPLGGVPEIGTVSVAAVDPLGEGSGEATGLADALWLTSTDYLSPTTLSLVTLGEGEGEAGDAVELLRRAPAMFDADTLVAEQHFATSRDGTRVPYVVVRDGARPLDGTTPTLLYGYGGFEISLTPAYSATTGRGWLAQGGAYVVANIRGGGEYGPTWHQAALKENRHRAYEDCAAVARDLIDRGITSPPHLGVKGGSNGGLLAGNMLTQYPELFGAVVIQVPLLDMRRYHRLLAGASWMAEYGDPDDATEWQFMRAFSPYHLFDANRSYPPTLITTSTRDDRVHPGHARKMSAMMMEAGADVTYFENIEGGHAGAATNAQSAYAAALAFEFLRHHLA</sequence>
<dbReference type="InterPro" id="IPR001375">
    <property type="entry name" value="Peptidase_S9_cat"/>
</dbReference>
<dbReference type="InterPro" id="IPR051167">
    <property type="entry name" value="Prolyl_oligopep/macrocyclase"/>
</dbReference>
<dbReference type="InterPro" id="IPR023302">
    <property type="entry name" value="Pept_S9A_N"/>
</dbReference>
<dbReference type="EMBL" id="PDJD01000001">
    <property type="protein sequence ID" value="PFG20839.1"/>
    <property type="molecule type" value="Genomic_DNA"/>
</dbReference>
<dbReference type="GO" id="GO:0006508">
    <property type="term" value="P:proteolysis"/>
    <property type="evidence" value="ECO:0007669"/>
    <property type="project" value="UniProtKB-KW"/>
</dbReference>
<dbReference type="PANTHER" id="PTHR42881">
    <property type="entry name" value="PROLYL ENDOPEPTIDASE"/>
    <property type="match status" value="1"/>
</dbReference>
<keyword evidence="3" id="KW-0720">Serine protease</keyword>
<evidence type="ECO:0000256" key="2">
    <source>
        <dbReference type="ARBA" id="ARBA00022801"/>
    </source>
</evidence>
<dbReference type="InterPro" id="IPR002470">
    <property type="entry name" value="Peptidase_S9A"/>
</dbReference>
<name>A0A2A9D4Q9_9MICO</name>
<keyword evidence="2" id="KW-0378">Hydrolase</keyword>
<evidence type="ECO:0000313" key="6">
    <source>
        <dbReference type="EMBL" id="PFG20839.1"/>
    </source>
</evidence>
<feature type="domain" description="Peptidase S9 prolyl oligopeptidase catalytic" evidence="4">
    <location>
        <begin position="504"/>
        <end position="705"/>
    </location>
</feature>
<dbReference type="GO" id="GO:0070012">
    <property type="term" value="F:oligopeptidase activity"/>
    <property type="evidence" value="ECO:0007669"/>
    <property type="project" value="TreeGrafter"/>
</dbReference>
<dbReference type="InterPro" id="IPR029058">
    <property type="entry name" value="AB_hydrolase_fold"/>
</dbReference>
<organism evidence="6 7">
    <name type="scientific">Serinibacter salmoneus</name>
    <dbReference type="NCBI Taxonomy" id="556530"/>
    <lineage>
        <taxon>Bacteria</taxon>
        <taxon>Bacillati</taxon>
        <taxon>Actinomycetota</taxon>
        <taxon>Actinomycetes</taxon>
        <taxon>Micrococcales</taxon>
        <taxon>Beutenbergiaceae</taxon>
        <taxon>Serinibacter</taxon>
    </lineage>
</organism>
<dbReference type="RefSeq" id="WP_098469760.1">
    <property type="nucleotide sequence ID" value="NZ_PDJD01000001.1"/>
</dbReference>
<dbReference type="SUPFAM" id="SSF53474">
    <property type="entry name" value="alpha/beta-Hydrolases"/>
    <property type="match status" value="1"/>
</dbReference>
<dbReference type="Pfam" id="PF02897">
    <property type="entry name" value="Peptidase_S9_N"/>
    <property type="match status" value="1"/>
</dbReference>
<dbReference type="Gene3D" id="3.40.50.1820">
    <property type="entry name" value="alpha/beta hydrolase"/>
    <property type="match status" value="1"/>
</dbReference>
<keyword evidence="7" id="KW-1185">Reference proteome</keyword>
<gene>
    <name evidence="6" type="ORF">ATL40_2454</name>
</gene>
<proteinExistence type="predicted"/>
<dbReference type="OrthoDB" id="9801421at2"/>
<evidence type="ECO:0000259" key="4">
    <source>
        <dbReference type="Pfam" id="PF00326"/>
    </source>
</evidence>
<dbReference type="SUPFAM" id="SSF50993">
    <property type="entry name" value="Peptidase/esterase 'gauge' domain"/>
    <property type="match status" value="1"/>
</dbReference>
<evidence type="ECO:0000313" key="7">
    <source>
        <dbReference type="Proteomes" id="UP000224915"/>
    </source>
</evidence>
<reference evidence="6 7" key="1">
    <citation type="submission" date="2017-10" db="EMBL/GenBank/DDBJ databases">
        <title>Sequencing the genomes of 1000 actinobacteria strains.</title>
        <authorList>
            <person name="Klenk H.-P."/>
        </authorList>
    </citation>
    <scope>NUCLEOTIDE SEQUENCE [LARGE SCALE GENOMIC DNA]</scope>
    <source>
        <strain evidence="6 7">DSM 21801</strain>
    </source>
</reference>
<protein>
    <submittedName>
        <fullName evidence="6">Prolyl oligopeptidase</fullName>
    </submittedName>
</protein>
<dbReference type="GO" id="GO:0005829">
    <property type="term" value="C:cytosol"/>
    <property type="evidence" value="ECO:0007669"/>
    <property type="project" value="TreeGrafter"/>
</dbReference>
<feature type="domain" description="Peptidase S9A N-terminal" evidence="5">
    <location>
        <begin position="12"/>
        <end position="233"/>
    </location>
</feature>
<dbReference type="Proteomes" id="UP000224915">
    <property type="component" value="Unassembled WGS sequence"/>
</dbReference>
<dbReference type="PANTHER" id="PTHR42881:SF13">
    <property type="entry name" value="PROLYL ENDOPEPTIDASE"/>
    <property type="match status" value="1"/>
</dbReference>
<evidence type="ECO:0000259" key="5">
    <source>
        <dbReference type="Pfam" id="PF02897"/>
    </source>
</evidence>
<dbReference type="AlphaFoldDB" id="A0A2A9D4Q9"/>
<comment type="caution">
    <text evidence="6">The sequence shown here is derived from an EMBL/GenBank/DDBJ whole genome shotgun (WGS) entry which is preliminary data.</text>
</comment>
<dbReference type="PRINTS" id="PR00862">
    <property type="entry name" value="PROLIGOPTASE"/>
</dbReference>
<evidence type="ECO:0000256" key="3">
    <source>
        <dbReference type="ARBA" id="ARBA00022825"/>
    </source>
</evidence>
<evidence type="ECO:0000256" key="1">
    <source>
        <dbReference type="ARBA" id="ARBA00022670"/>
    </source>
</evidence>
<dbReference type="Pfam" id="PF00326">
    <property type="entry name" value="Peptidase_S9"/>
    <property type="match status" value="1"/>
</dbReference>
<dbReference type="GO" id="GO:0004252">
    <property type="term" value="F:serine-type endopeptidase activity"/>
    <property type="evidence" value="ECO:0007669"/>
    <property type="project" value="InterPro"/>
</dbReference>
<accession>A0A2A9D4Q9</accession>
<dbReference type="Gene3D" id="2.130.10.120">
    <property type="entry name" value="Prolyl oligopeptidase, N-terminal domain"/>
    <property type="match status" value="1"/>
</dbReference>